<dbReference type="EMBL" id="RAYQ01000005">
    <property type="protein sequence ID" value="RKI92429.1"/>
    <property type="molecule type" value="Genomic_DNA"/>
</dbReference>
<dbReference type="InterPro" id="IPR000795">
    <property type="entry name" value="T_Tr_GTP-bd_dom"/>
</dbReference>
<evidence type="ECO:0000259" key="6">
    <source>
        <dbReference type="PROSITE" id="PS51722"/>
    </source>
</evidence>
<accession>A0A3A9AM52</accession>
<keyword evidence="2" id="KW-0648">Protein biosynthesis</keyword>
<comment type="caution">
    <text evidence="7">The sequence shown here is derived from an EMBL/GenBank/DDBJ whole genome shotgun (WGS) entry which is preliminary data.</text>
</comment>
<dbReference type="AlphaFoldDB" id="A0A3A9AM52"/>
<evidence type="ECO:0000256" key="5">
    <source>
        <dbReference type="SAM" id="MobiDB-lite"/>
    </source>
</evidence>
<feature type="domain" description="Tr-type G" evidence="6">
    <location>
        <begin position="10"/>
        <end position="244"/>
    </location>
</feature>
<dbReference type="Gene3D" id="3.30.70.870">
    <property type="entry name" value="Elongation Factor G (Translational Gtpase), domain 3"/>
    <property type="match status" value="1"/>
</dbReference>
<dbReference type="OrthoDB" id="9801472at2"/>
<evidence type="ECO:0000256" key="2">
    <source>
        <dbReference type="ARBA" id="ARBA00022917"/>
    </source>
</evidence>
<dbReference type="InterPro" id="IPR020568">
    <property type="entry name" value="Ribosomal_Su5_D2-typ_SF"/>
</dbReference>
<dbReference type="SUPFAM" id="SSF54211">
    <property type="entry name" value="Ribosomal protein S5 domain 2-like"/>
    <property type="match status" value="1"/>
</dbReference>
<dbReference type="Gene3D" id="2.40.30.10">
    <property type="entry name" value="Translation factors"/>
    <property type="match status" value="1"/>
</dbReference>
<feature type="compositionally biased region" description="Basic and acidic residues" evidence="5">
    <location>
        <begin position="900"/>
        <end position="920"/>
    </location>
</feature>
<evidence type="ECO:0000256" key="4">
    <source>
        <dbReference type="ARBA" id="ARBA00023251"/>
    </source>
</evidence>
<evidence type="ECO:0000313" key="7">
    <source>
        <dbReference type="EMBL" id="RKI92429.1"/>
    </source>
</evidence>
<dbReference type="SUPFAM" id="SSF54980">
    <property type="entry name" value="EF-G C-terminal domain-like"/>
    <property type="match status" value="2"/>
</dbReference>
<dbReference type="NCBIfam" id="TIGR00231">
    <property type="entry name" value="small_GTP"/>
    <property type="match status" value="1"/>
</dbReference>
<keyword evidence="8" id="KW-1185">Reference proteome</keyword>
<protein>
    <submittedName>
        <fullName evidence="7">GTP-binding protein</fullName>
    </submittedName>
</protein>
<evidence type="ECO:0000313" key="8">
    <source>
        <dbReference type="Proteomes" id="UP000280696"/>
    </source>
</evidence>
<dbReference type="GO" id="GO:0006412">
    <property type="term" value="P:translation"/>
    <property type="evidence" value="ECO:0007669"/>
    <property type="project" value="UniProtKB-KW"/>
</dbReference>
<dbReference type="InterPro" id="IPR014721">
    <property type="entry name" value="Ribsml_uS5_D2-typ_fold_subgr"/>
</dbReference>
<dbReference type="Gene3D" id="3.30.70.240">
    <property type="match status" value="1"/>
</dbReference>
<dbReference type="PROSITE" id="PS00301">
    <property type="entry name" value="G_TR_1"/>
    <property type="match status" value="1"/>
</dbReference>
<dbReference type="Gene3D" id="3.40.50.300">
    <property type="entry name" value="P-loop containing nucleotide triphosphate hydrolases"/>
    <property type="match status" value="1"/>
</dbReference>
<proteinExistence type="predicted"/>
<dbReference type="InterPro" id="IPR031157">
    <property type="entry name" value="G_TR_CS"/>
</dbReference>
<dbReference type="GO" id="GO:0003924">
    <property type="term" value="F:GTPase activity"/>
    <property type="evidence" value="ECO:0007669"/>
    <property type="project" value="InterPro"/>
</dbReference>
<dbReference type="SMART" id="SM00889">
    <property type="entry name" value="EFG_IV"/>
    <property type="match status" value="1"/>
</dbReference>
<dbReference type="InterPro" id="IPR010298">
    <property type="entry name" value="YacP-like"/>
</dbReference>
<reference evidence="7 8" key="1">
    <citation type="submission" date="2018-09" db="EMBL/GenBank/DDBJ databases">
        <title>Murine metabolic-syndrome-specific gut microbial biobank.</title>
        <authorList>
            <person name="Liu C."/>
        </authorList>
    </citation>
    <scope>NUCLEOTIDE SEQUENCE [LARGE SCALE GENOMIC DNA]</scope>
    <source>
        <strain evidence="7 8">0.1xD8-82</strain>
    </source>
</reference>
<evidence type="ECO:0000256" key="1">
    <source>
        <dbReference type="ARBA" id="ARBA00022741"/>
    </source>
</evidence>
<dbReference type="PANTHER" id="PTHR43261">
    <property type="entry name" value="TRANSLATION ELONGATION FACTOR G-RELATED"/>
    <property type="match status" value="1"/>
</dbReference>
<dbReference type="RefSeq" id="WP_120468202.1">
    <property type="nucleotide sequence ID" value="NZ_RAYQ01000005.1"/>
</dbReference>
<gene>
    <name evidence="7" type="ORF">D7V94_07105</name>
</gene>
<dbReference type="InterPro" id="IPR000640">
    <property type="entry name" value="EFG_V-like"/>
</dbReference>
<dbReference type="Proteomes" id="UP000280696">
    <property type="component" value="Unassembled WGS sequence"/>
</dbReference>
<dbReference type="GO" id="GO:0032790">
    <property type="term" value="P:ribosome disassembly"/>
    <property type="evidence" value="ECO:0007669"/>
    <property type="project" value="TreeGrafter"/>
</dbReference>
<dbReference type="InterPro" id="IPR027417">
    <property type="entry name" value="P-loop_NTPase"/>
</dbReference>
<dbReference type="Pfam" id="PF00679">
    <property type="entry name" value="EFG_C"/>
    <property type="match status" value="1"/>
</dbReference>
<feature type="region of interest" description="Disordered" evidence="5">
    <location>
        <begin position="900"/>
        <end position="947"/>
    </location>
</feature>
<dbReference type="InterPro" id="IPR035650">
    <property type="entry name" value="Tet_C"/>
</dbReference>
<keyword evidence="3" id="KW-0342">GTP-binding</keyword>
<keyword evidence="4" id="KW-0046">Antibiotic resistance</keyword>
<dbReference type="CDD" id="cd03711">
    <property type="entry name" value="Tet_C"/>
    <property type="match status" value="1"/>
</dbReference>
<dbReference type="Pfam" id="PF03764">
    <property type="entry name" value="EFG_IV"/>
    <property type="match status" value="1"/>
</dbReference>
<keyword evidence="1" id="KW-0547">Nucleotide-binding</keyword>
<dbReference type="InterPro" id="IPR035647">
    <property type="entry name" value="EFG_III/V"/>
</dbReference>
<dbReference type="SUPFAM" id="SSF50447">
    <property type="entry name" value="Translation proteins"/>
    <property type="match status" value="1"/>
</dbReference>
<dbReference type="Gene3D" id="3.30.230.10">
    <property type="match status" value="1"/>
</dbReference>
<dbReference type="Pfam" id="PF00009">
    <property type="entry name" value="GTP_EFTU"/>
    <property type="match status" value="1"/>
</dbReference>
<sequence>MGGQELKKAKKHICVGLLAHVDAGKTTLSEGMLYLCGSIRRLGRVDKRDTFLDTYGQERERGITIFSKQALLETGDTEITLLDTPGHVDFSAEMERTLQVMDGAVLVISGSDGVQAHTLTLWRLLKHYQIPVFLFVNKMDQPDTDKAAIMANLREQLSEYCVDFSEKEAASSKEKFYENIAVCEEDALNEFLETEEIGKRTIQRLTGERKIFPCFFGSALKLFGVEELLRGLDVYTHEKEYPQEFGARVFKISRDEQGNRLTHMKIMGGSLKAKETLTGVCRIGAENGKWEEKVNQIRIYSGEKFQTAAEVSAGGICAVTGLTKTRAGDGLGFCKEPVYPELSPVLCYGIVLPEGCDAAAMLPKLRQIEEEEPQLHIVWDGNNREIKAQVMGQVQIEVYRKLIQERFGVCVDFGEGNIVYKETIADTVEGVGHFEPLRHYAEVHLLMEPGEPGSGICTGTDCSEDELDLNWQRLILSHIEEKEHVGVLMGAPITDMKITLKAGRAHQKHTEGGDFRQAVYRALRQGLMQAKSVLLEPYYEYKLEVPERSVGRAMNDLDKMQSSFTLEQDDQGMSILRGTGPMVLLQGYQAEVASYTRGQGRLYCSMKGYYPCHNTEEVLEAADYDPLRDVDNPAGSVFCAHGAGFLVEWDQVPEYMHLESCLKSRREAPNKAGELWEDGITGDRYLEDVEGAGGSAGNGGMYARGRKEDKISKAAHIGQEEIDEILSRTFHANKKGNRAETKAGWKRSRERTGDFSLPPQTRVYKAAPRREEYLLVDGYNVIFAWEELKDLAEKSLDGARGKLLDLLCNYQAVRGCSLIAVFDAYRLAGHPTEVLDYHNIHVVYTKEAETADQYIEKFAHENSQKYDVTVATSDGLEQIIIIGEGCKLISSRELKEEMERSARKTLQDFKNSHPEEKNSFERALPPQAKEEMEQFRQMATSDPKKHI</sequence>
<dbReference type="CDD" id="cd10912">
    <property type="entry name" value="PIN_YacP-like"/>
    <property type="match status" value="1"/>
</dbReference>
<dbReference type="SUPFAM" id="SSF52540">
    <property type="entry name" value="P-loop containing nucleoside triphosphate hydrolases"/>
    <property type="match status" value="1"/>
</dbReference>
<dbReference type="PRINTS" id="PR00315">
    <property type="entry name" value="ELONGATNFCT"/>
</dbReference>
<dbReference type="Pfam" id="PF05991">
    <property type="entry name" value="NYN_YacP"/>
    <property type="match status" value="1"/>
</dbReference>
<evidence type="ECO:0000256" key="3">
    <source>
        <dbReference type="ARBA" id="ARBA00023134"/>
    </source>
</evidence>
<name>A0A3A9AM52_9FIRM</name>
<dbReference type="InterPro" id="IPR009000">
    <property type="entry name" value="Transl_B-barrel_sf"/>
</dbReference>
<dbReference type="PANTHER" id="PTHR43261:SF1">
    <property type="entry name" value="RIBOSOME-RELEASING FACTOR 2, MITOCHONDRIAL"/>
    <property type="match status" value="1"/>
</dbReference>
<dbReference type="GO" id="GO:0046677">
    <property type="term" value="P:response to antibiotic"/>
    <property type="evidence" value="ECO:0007669"/>
    <property type="project" value="UniProtKB-KW"/>
</dbReference>
<dbReference type="InterPro" id="IPR005225">
    <property type="entry name" value="Small_GTP-bd"/>
</dbReference>
<dbReference type="GO" id="GO:0005525">
    <property type="term" value="F:GTP binding"/>
    <property type="evidence" value="ECO:0007669"/>
    <property type="project" value="UniProtKB-KW"/>
</dbReference>
<organism evidence="7 8">
    <name type="scientific">Parablautia intestinalis</name>
    <dbReference type="NCBI Taxonomy" id="2320100"/>
    <lineage>
        <taxon>Bacteria</taxon>
        <taxon>Bacillati</taxon>
        <taxon>Bacillota</taxon>
        <taxon>Clostridia</taxon>
        <taxon>Lachnospirales</taxon>
        <taxon>Lachnospiraceae</taxon>
        <taxon>Parablautia</taxon>
    </lineage>
</organism>
<dbReference type="InterPro" id="IPR005517">
    <property type="entry name" value="Transl_elong_EFG/EF2_IV"/>
</dbReference>
<dbReference type="PROSITE" id="PS51722">
    <property type="entry name" value="G_TR_2"/>
    <property type="match status" value="1"/>
</dbReference>